<keyword evidence="3" id="KW-1185">Reference proteome</keyword>
<accession>A0ABW8SRN0</accession>
<dbReference type="PANTHER" id="PTHR43072:SF60">
    <property type="entry name" value="L-2,4-DIAMINOBUTYRIC ACID ACETYLTRANSFERASE"/>
    <property type="match status" value="1"/>
</dbReference>
<dbReference type="EC" id="2.3.-.-" evidence="2"/>
<dbReference type="Gene3D" id="3.40.630.30">
    <property type="match status" value="1"/>
</dbReference>
<dbReference type="SUPFAM" id="SSF55729">
    <property type="entry name" value="Acyl-CoA N-acyltransferases (Nat)"/>
    <property type="match status" value="1"/>
</dbReference>
<dbReference type="CDD" id="cd04301">
    <property type="entry name" value="NAT_SF"/>
    <property type="match status" value="1"/>
</dbReference>
<keyword evidence="2" id="KW-0012">Acyltransferase</keyword>
<proteinExistence type="predicted"/>
<reference evidence="2 3" key="1">
    <citation type="submission" date="2024-11" db="EMBL/GenBank/DDBJ databases">
        <authorList>
            <person name="Heng Y.C."/>
            <person name="Lim A.C.H."/>
            <person name="Lee J.K.Y."/>
            <person name="Kittelmann S."/>
        </authorList>
    </citation>
    <scope>NUCLEOTIDE SEQUENCE [LARGE SCALE GENOMIC DNA]</scope>
    <source>
        <strain evidence="2 3">WILCCON 0269</strain>
    </source>
</reference>
<gene>
    <name evidence="2" type="ORF">ACJDU8_24025</name>
</gene>
<dbReference type="PROSITE" id="PS51186">
    <property type="entry name" value="GNAT"/>
    <property type="match status" value="1"/>
</dbReference>
<dbReference type="InterPro" id="IPR000182">
    <property type="entry name" value="GNAT_dom"/>
</dbReference>
<dbReference type="RefSeq" id="WP_406794707.1">
    <property type="nucleotide sequence ID" value="NZ_JBJHZX010000071.1"/>
</dbReference>
<keyword evidence="2" id="KW-0808">Transferase</keyword>
<evidence type="ECO:0000259" key="1">
    <source>
        <dbReference type="PROSITE" id="PS51186"/>
    </source>
</evidence>
<name>A0ABW8SRN0_9CLOT</name>
<evidence type="ECO:0000313" key="2">
    <source>
        <dbReference type="EMBL" id="MFL0198599.1"/>
    </source>
</evidence>
<dbReference type="Pfam" id="PF13508">
    <property type="entry name" value="Acetyltransf_7"/>
    <property type="match status" value="1"/>
</dbReference>
<feature type="domain" description="N-acetyltransferase" evidence="1">
    <location>
        <begin position="1"/>
        <end position="102"/>
    </location>
</feature>
<protein>
    <submittedName>
        <fullName evidence="2">GNAT family N-acetyltransferase</fullName>
        <ecNumber evidence="2">2.3.-.-</ecNumber>
    </submittedName>
</protein>
<dbReference type="Proteomes" id="UP001623660">
    <property type="component" value="Unassembled WGS sequence"/>
</dbReference>
<sequence length="102" mass="11894">MHIISDDSALLLVAEVNAQIIGYCLGFIHFTFYANGQVAWLEEIMVDELYRRKGVGKMLMDEFEKWSKLKDSRLIALATRRAADFYSAMKYEKSAEYFRKIL</sequence>
<comment type="caution">
    <text evidence="2">The sequence shown here is derived from an EMBL/GenBank/DDBJ whole genome shotgun (WGS) entry which is preliminary data.</text>
</comment>
<dbReference type="InterPro" id="IPR016181">
    <property type="entry name" value="Acyl_CoA_acyltransferase"/>
</dbReference>
<organism evidence="2 3">
    <name type="scientific">Candidatus Clostridium eludens</name>
    <dbReference type="NCBI Taxonomy" id="3381663"/>
    <lineage>
        <taxon>Bacteria</taxon>
        <taxon>Bacillati</taxon>
        <taxon>Bacillota</taxon>
        <taxon>Clostridia</taxon>
        <taxon>Eubacteriales</taxon>
        <taxon>Clostridiaceae</taxon>
        <taxon>Clostridium</taxon>
    </lineage>
</organism>
<dbReference type="PANTHER" id="PTHR43072">
    <property type="entry name" value="N-ACETYLTRANSFERASE"/>
    <property type="match status" value="1"/>
</dbReference>
<evidence type="ECO:0000313" key="3">
    <source>
        <dbReference type="Proteomes" id="UP001623660"/>
    </source>
</evidence>
<dbReference type="EMBL" id="JBJHZX010000071">
    <property type="protein sequence ID" value="MFL0198599.1"/>
    <property type="molecule type" value="Genomic_DNA"/>
</dbReference>
<dbReference type="GO" id="GO:0016746">
    <property type="term" value="F:acyltransferase activity"/>
    <property type="evidence" value="ECO:0007669"/>
    <property type="project" value="UniProtKB-KW"/>
</dbReference>